<dbReference type="EMBL" id="JASSZA010000008">
    <property type="protein sequence ID" value="KAK2104691.1"/>
    <property type="molecule type" value="Genomic_DNA"/>
</dbReference>
<protein>
    <submittedName>
        <fullName evidence="1">Uncharacterized protein</fullName>
    </submittedName>
</protein>
<dbReference type="Proteomes" id="UP001266305">
    <property type="component" value="Unassembled WGS sequence"/>
</dbReference>
<feature type="non-terminal residue" evidence="1">
    <location>
        <position position="1"/>
    </location>
</feature>
<gene>
    <name evidence="1" type="ORF">P7K49_018547</name>
</gene>
<organism evidence="1 2">
    <name type="scientific">Saguinus oedipus</name>
    <name type="common">Cotton-top tamarin</name>
    <name type="synonym">Oedipomidas oedipus</name>
    <dbReference type="NCBI Taxonomy" id="9490"/>
    <lineage>
        <taxon>Eukaryota</taxon>
        <taxon>Metazoa</taxon>
        <taxon>Chordata</taxon>
        <taxon>Craniata</taxon>
        <taxon>Vertebrata</taxon>
        <taxon>Euteleostomi</taxon>
        <taxon>Mammalia</taxon>
        <taxon>Eutheria</taxon>
        <taxon>Euarchontoglires</taxon>
        <taxon>Primates</taxon>
        <taxon>Haplorrhini</taxon>
        <taxon>Platyrrhini</taxon>
        <taxon>Cebidae</taxon>
        <taxon>Callitrichinae</taxon>
        <taxon>Saguinus</taxon>
    </lineage>
</organism>
<keyword evidence="2" id="KW-1185">Reference proteome</keyword>
<evidence type="ECO:0000313" key="2">
    <source>
        <dbReference type="Proteomes" id="UP001266305"/>
    </source>
</evidence>
<comment type="caution">
    <text evidence="1">The sequence shown here is derived from an EMBL/GenBank/DDBJ whole genome shotgun (WGS) entry which is preliminary data.</text>
</comment>
<name>A0ABQ9V6E4_SAGOE</name>
<evidence type="ECO:0000313" key="1">
    <source>
        <dbReference type="EMBL" id="KAK2104691.1"/>
    </source>
</evidence>
<proteinExistence type="predicted"/>
<reference evidence="1 2" key="1">
    <citation type="submission" date="2023-05" db="EMBL/GenBank/DDBJ databases">
        <title>B98-5 Cell Line De Novo Hybrid Assembly: An Optical Mapping Approach.</title>
        <authorList>
            <person name="Kananen K."/>
            <person name="Auerbach J.A."/>
            <person name="Kautto E."/>
            <person name="Blachly J.S."/>
        </authorList>
    </citation>
    <scope>NUCLEOTIDE SEQUENCE [LARGE SCALE GENOMIC DNA]</scope>
    <source>
        <strain evidence="1">B95-8</strain>
        <tissue evidence="1">Cell line</tissue>
    </source>
</reference>
<sequence>RLLAYPKLSRLCAIEEMVRSVTADSSPLSSDGSAVVAGTTILMSTLTFEPSLFPELQGLSESCAHLEFRTKERTKNVLP</sequence>
<feature type="non-terminal residue" evidence="1">
    <location>
        <position position="79"/>
    </location>
</feature>
<accession>A0ABQ9V6E4</accession>